<dbReference type="RefSeq" id="WP_160647052.1">
    <property type="nucleotide sequence ID" value="NZ_SIJB01000030.1"/>
</dbReference>
<keyword evidence="8 9" id="KW-0472">Membrane</keyword>
<evidence type="ECO:0000256" key="8">
    <source>
        <dbReference type="ARBA" id="ARBA00023136"/>
    </source>
</evidence>
<dbReference type="InterPro" id="IPR004485">
    <property type="entry name" value="Cobalamin_biosynth_CobD/CbiB"/>
</dbReference>
<feature type="transmembrane region" description="Helical" evidence="9">
    <location>
        <begin position="153"/>
        <end position="175"/>
    </location>
</feature>
<evidence type="ECO:0000256" key="7">
    <source>
        <dbReference type="ARBA" id="ARBA00022989"/>
    </source>
</evidence>
<evidence type="ECO:0000256" key="2">
    <source>
        <dbReference type="ARBA" id="ARBA00004953"/>
    </source>
</evidence>
<comment type="pathway">
    <text evidence="2 9">Cofactor biosynthesis; adenosylcobalamin biosynthesis.</text>
</comment>
<evidence type="ECO:0000256" key="1">
    <source>
        <dbReference type="ARBA" id="ARBA00004651"/>
    </source>
</evidence>
<evidence type="ECO:0000256" key="6">
    <source>
        <dbReference type="ARBA" id="ARBA00022692"/>
    </source>
</evidence>
<dbReference type="AlphaFoldDB" id="A0A6N9Q6K2"/>
<dbReference type="Proteomes" id="UP000448943">
    <property type="component" value="Unassembled WGS sequence"/>
</dbReference>
<reference evidence="10 11" key="1">
    <citation type="submission" date="2019-01" db="EMBL/GenBank/DDBJ databases">
        <title>Chengkuizengella sp. nov., isolated from deep-sea sediment of East Pacific Ocean.</title>
        <authorList>
            <person name="Yang J."/>
            <person name="Lai Q."/>
            <person name="Shao Z."/>
        </authorList>
    </citation>
    <scope>NUCLEOTIDE SEQUENCE [LARGE SCALE GENOMIC DNA]</scope>
    <source>
        <strain evidence="10 11">YPA3-1-1</strain>
    </source>
</reference>
<name>A0A6N9Q6K2_9BACL</name>
<evidence type="ECO:0000256" key="9">
    <source>
        <dbReference type="HAMAP-Rule" id="MF_00024"/>
    </source>
</evidence>
<comment type="function">
    <text evidence="9">Converts cobyric acid to cobinamide by the addition of aminopropanol on the F carboxylic group.</text>
</comment>
<proteinExistence type="inferred from homology"/>
<dbReference type="GO" id="GO:0015420">
    <property type="term" value="F:ABC-type vitamin B12 transporter activity"/>
    <property type="evidence" value="ECO:0007669"/>
    <property type="project" value="UniProtKB-UniRule"/>
</dbReference>
<dbReference type="GO" id="GO:0048472">
    <property type="term" value="F:threonine-phosphate decarboxylase activity"/>
    <property type="evidence" value="ECO:0007669"/>
    <property type="project" value="InterPro"/>
</dbReference>
<dbReference type="PANTHER" id="PTHR34308">
    <property type="entry name" value="COBALAMIN BIOSYNTHESIS PROTEIN CBIB"/>
    <property type="match status" value="1"/>
</dbReference>
<sequence>MLFYSIEEILWMLAAAMMVDWIIGDPKWFPHPVILIGKLIKTIENHWYGQSKVRGIWLIVVVLLLSVISTSIITFGLQFIHPWLGYIANVWLIATTIAIKGLKEAALLVYTPLKHGNLSDARKYVGYIVGRDTANLSEIEIIRATVETVSENIVDAVISPLLYALLGAAPLAMLYRATNTLDSMVGYKNDKYKHYGWASARFDDLLNWIPARFTGFFIVVISFFSKNFNGLRAWKAIQQFAHQHPSPNSGIPESAVAGALGIQLGGRNMYGGIVSERARMGVALRDLYRNDILHSIHILNGISVLCSGGILCGIFIYYF</sequence>
<evidence type="ECO:0000256" key="4">
    <source>
        <dbReference type="ARBA" id="ARBA00022475"/>
    </source>
</evidence>
<dbReference type="EMBL" id="SIJB01000030">
    <property type="protein sequence ID" value="NBI30244.1"/>
    <property type="molecule type" value="Genomic_DNA"/>
</dbReference>
<evidence type="ECO:0000313" key="11">
    <source>
        <dbReference type="Proteomes" id="UP000448943"/>
    </source>
</evidence>
<comment type="similarity">
    <text evidence="3 9">Belongs to the CobD/CbiB family.</text>
</comment>
<organism evidence="10 11">
    <name type="scientific">Chengkuizengella marina</name>
    <dbReference type="NCBI Taxonomy" id="2507566"/>
    <lineage>
        <taxon>Bacteria</taxon>
        <taxon>Bacillati</taxon>
        <taxon>Bacillota</taxon>
        <taxon>Bacilli</taxon>
        <taxon>Bacillales</taxon>
        <taxon>Paenibacillaceae</taxon>
        <taxon>Chengkuizengella</taxon>
    </lineage>
</organism>
<dbReference type="NCBIfam" id="TIGR00380">
    <property type="entry name" value="cobal_cbiB"/>
    <property type="match status" value="1"/>
</dbReference>
<evidence type="ECO:0000313" key="10">
    <source>
        <dbReference type="EMBL" id="NBI30244.1"/>
    </source>
</evidence>
<dbReference type="UniPathway" id="UPA00148"/>
<comment type="subcellular location">
    <subcellularLocation>
        <location evidence="1 9">Cell membrane</location>
        <topology evidence="1 9">Multi-pass membrane protein</topology>
    </subcellularLocation>
</comment>
<gene>
    <name evidence="9 10" type="primary">cobD</name>
    <name evidence="10" type="ORF">ERL59_14940</name>
</gene>
<comment type="caution">
    <text evidence="9">Lacks conserved residue(s) required for the propagation of feature annotation.</text>
</comment>
<dbReference type="Pfam" id="PF03186">
    <property type="entry name" value="CobD_Cbib"/>
    <property type="match status" value="1"/>
</dbReference>
<keyword evidence="4 9" id="KW-1003">Cell membrane</keyword>
<evidence type="ECO:0000256" key="5">
    <source>
        <dbReference type="ARBA" id="ARBA00022573"/>
    </source>
</evidence>
<dbReference type="OrthoDB" id="9811967at2"/>
<dbReference type="PANTHER" id="PTHR34308:SF1">
    <property type="entry name" value="COBALAMIN BIOSYNTHESIS PROTEIN CBIB"/>
    <property type="match status" value="1"/>
</dbReference>
<evidence type="ECO:0000256" key="3">
    <source>
        <dbReference type="ARBA" id="ARBA00006263"/>
    </source>
</evidence>
<keyword evidence="6 9" id="KW-0812">Transmembrane</keyword>
<dbReference type="HAMAP" id="MF_00024">
    <property type="entry name" value="CobD_CbiB"/>
    <property type="match status" value="1"/>
</dbReference>
<feature type="transmembrane region" description="Helical" evidence="9">
    <location>
        <begin position="56"/>
        <end position="77"/>
    </location>
</feature>
<keyword evidence="5 9" id="KW-0169">Cobalamin biosynthesis</keyword>
<dbReference type="GO" id="GO:0005886">
    <property type="term" value="C:plasma membrane"/>
    <property type="evidence" value="ECO:0007669"/>
    <property type="project" value="UniProtKB-SubCell"/>
</dbReference>
<protein>
    <recommendedName>
        <fullName evidence="9">Cobalamin biosynthesis protein CobD</fullName>
    </recommendedName>
</protein>
<keyword evidence="7 9" id="KW-1133">Transmembrane helix</keyword>
<dbReference type="GO" id="GO:0009236">
    <property type="term" value="P:cobalamin biosynthetic process"/>
    <property type="evidence" value="ECO:0007669"/>
    <property type="project" value="UniProtKB-UniRule"/>
</dbReference>
<keyword evidence="11" id="KW-1185">Reference proteome</keyword>
<accession>A0A6N9Q6K2</accession>
<comment type="caution">
    <text evidence="10">The sequence shown here is derived from an EMBL/GenBank/DDBJ whole genome shotgun (WGS) entry which is preliminary data.</text>
</comment>
<feature type="transmembrane region" description="Helical" evidence="9">
    <location>
        <begin position="205"/>
        <end position="225"/>
    </location>
</feature>
<feature type="transmembrane region" description="Helical" evidence="9">
    <location>
        <begin position="298"/>
        <end position="318"/>
    </location>
</feature>